<protein>
    <submittedName>
        <fullName evidence="2">Exo-alpha-sialidase</fullName>
    </submittedName>
</protein>
<reference evidence="2 3" key="1">
    <citation type="submission" date="2022-09" db="EMBL/GenBank/DDBJ databases">
        <title>Enrichment on poylsaccharides allowed isolation of novel metabolic and taxonomic groups of Haloarchaea.</title>
        <authorList>
            <person name="Sorokin D.Y."/>
            <person name="Elcheninov A.G."/>
            <person name="Khizhniak T.V."/>
            <person name="Kolganova T.V."/>
            <person name="Kublanov I.V."/>
        </authorList>
    </citation>
    <scope>NUCLEOTIDE SEQUENCE [LARGE SCALE GENOMIC DNA]</scope>
    <source>
        <strain evidence="2 3">AArc-m2/3/4</strain>
    </source>
</reference>
<feature type="domain" description="Sialidase" evidence="1">
    <location>
        <begin position="30"/>
        <end position="333"/>
    </location>
</feature>
<dbReference type="RefSeq" id="WP_338009205.1">
    <property type="nucleotide sequence ID" value="NZ_JAOPKB010000019.1"/>
</dbReference>
<dbReference type="CDD" id="cd15482">
    <property type="entry name" value="Sialidase_non-viral"/>
    <property type="match status" value="1"/>
</dbReference>
<organism evidence="2 3">
    <name type="scientific">Natronoglomus mannanivorans</name>
    <dbReference type="NCBI Taxonomy" id="2979990"/>
    <lineage>
        <taxon>Archaea</taxon>
        <taxon>Methanobacteriati</taxon>
        <taxon>Methanobacteriota</taxon>
        <taxon>Stenosarchaea group</taxon>
        <taxon>Halobacteria</taxon>
        <taxon>Halobacteriales</taxon>
        <taxon>Natrialbaceae</taxon>
        <taxon>Natronoglomus</taxon>
    </lineage>
</organism>
<dbReference type="InterPro" id="IPR011040">
    <property type="entry name" value="Sialidase"/>
</dbReference>
<name>A0ABT2QKR6_9EURY</name>
<dbReference type="SUPFAM" id="SSF50939">
    <property type="entry name" value="Sialidases"/>
    <property type="match status" value="1"/>
</dbReference>
<dbReference type="InterPro" id="IPR036278">
    <property type="entry name" value="Sialidase_sf"/>
</dbReference>
<dbReference type="EMBL" id="JAOPKB010000019">
    <property type="protein sequence ID" value="MCU4975487.1"/>
    <property type="molecule type" value="Genomic_DNA"/>
</dbReference>
<dbReference type="Pfam" id="PF13088">
    <property type="entry name" value="BNR_2"/>
    <property type="match status" value="1"/>
</dbReference>
<sequence length="370" mass="41511">MEEHIVCHTDRCACGNKFHKNSEIIELPNGDLFAAWFANSRGDRGELHRETNVYGSRLPAGANTWEDARVLVDVPGRPVQPPVMFFGPDDQLWLLVTQFYGSIHTSRPFVKRSSDNGYTWSDLELLHDRSGIYLKNPPVHVDDKGWWVLGVDIEHGAGNRPGFLVIMDDYCDRPADFPILVGGDQIVPQETGLVHGHRGFRYPTPVELTDGRLRAYLRPVGGGRLWMTHSADGGITWSTATETNIPNPDAGYDVIRTRTGNLVLVDNPVNAEMPKGRNELALFLSEDDGETWPYQLTLEYEELDKPVSELNPVGRPDFTYGSLTQTQDGTIHVVYEYRRAGIKHVAITEAEVCDRSSDEPIVEEMAEPTR</sequence>
<comment type="caution">
    <text evidence="2">The sequence shown here is derived from an EMBL/GenBank/DDBJ whole genome shotgun (WGS) entry which is preliminary data.</text>
</comment>
<gene>
    <name evidence="2" type="ORF">OB955_22620</name>
</gene>
<dbReference type="Gene3D" id="2.120.10.10">
    <property type="match status" value="2"/>
</dbReference>
<keyword evidence="3" id="KW-1185">Reference proteome</keyword>
<dbReference type="PANTHER" id="PTHR43752">
    <property type="entry name" value="BNR/ASP-BOX REPEAT FAMILY PROTEIN"/>
    <property type="match status" value="1"/>
</dbReference>
<dbReference type="PANTHER" id="PTHR43752:SF2">
    <property type="entry name" value="BNR_ASP-BOX REPEAT FAMILY PROTEIN"/>
    <property type="match status" value="1"/>
</dbReference>
<evidence type="ECO:0000313" key="2">
    <source>
        <dbReference type="EMBL" id="MCU4975487.1"/>
    </source>
</evidence>
<dbReference type="Proteomes" id="UP001320972">
    <property type="component" value="Unassembled WGS sequence"/>
</dbReference>
<proteinExistence type="predicted"/>
<evidence type="ECO:0000259" key="1">
    <source>
        <dbReference type="Pfam" id="PF13088"/>
    </source>
</evidence>
<evidence type="ECO:0000313" key="3">
    <source>
        <dbReference type="Proteomes" id="UP001320972"/>
    </source>
</evidence>
<accession>A0ABT2QKR6</accession>